<accession>A0ABR3B4H9</accession>
<keyword evidence="1" id="KW-0472">Membrane</keyword>
<keyword evidence="3" id="KW-1185">Reference proteome</keyword>
<name>A0ABR3B4H9_PHYBL</name>
<keyword evidence="1" id="KW-0812">Transmembrane</keyword>
<protein>
    <submittedName>
        <fullName evidence="2">Ubiquinol-cytochrome-c reductase complex subunit-domain-containing protein</fullName>
    </submittedName>
</protein>
<dbReference type="Proteomes" id="UP001448207">
    <property type="component" value="Unassembled WGS sequence"/>
</dbReference>
<dbReference type="InterPro" id="IPR019182">
    <property type="entry name" value="Cytochrome_b-c1_su10_fun"/>
</dbReference>
<dbReference type="EMBL" id="JBCLYO010000005">
    <property type="protein sequence ID" value="KAL0088845.1"/>
    <property type="molecule type" value="Genomic_DNA"/>
</dbReference>
<dbReference type="PANTHER" id="PTHR28254">
    <property type="entry name" value="CYTOCHROME B-C1 COMPLEX SUBUNIT 10"/>
    <property type="match status" value="1"/>
</dbReference>
<dbReference type="PANTHER" id="PTHR28254:SF1">
    <property type="entry name" value="CYTOCHROME B-C1 COMPLEX SUBUNIT 10, MITOCHONDRIAL"/>
    <property type="match status" value="1"/>
</dbReference>
<evidence type="ECO:0000313" key="3">
    <source>
        <dbReference type="Proteomes" id="UP001448207"/>
    </source>
</evidence>
<evidence type="ECO:0000256" key="1">
    <source>
        <dbReference type="SAM" id="Phobius"/>
    </source>
</evidence>
<evidence type="ECO:0000313" key="2">
    <source>
        <dbReference type="EMBL" id="KAL0088845.1"/>
    </source>
</evidence>
<keyword evidence="1" id="KW-1133">Transmembrane helix</keyword>
<sequence length="77" mass="8309">MNPHKLAVKAIRTSPHIGFITPEKIMNVFPSLAIWGIAGAAAFSLLGSDVPIVQKDVLSKVPFVGGYWFVSGKDLEE</sequence>
<feature type="transmembrane region" description="Helical" evidence="1">
    <location>
        <begin position="32"/>
        <end position="53"/>
    </location>
</feature>
<dbReference type="Pfam" id="PF09796">
    <property type="entry name" value="QCR10"/>
    <property type="match status" value="1"/>
</dbReference>
<organism evidence="2 3">
    <name type="scientific">Phycomyces blakesleeanus</name>
    <dbReference type="NCBI Taxonomy" id="4837"/>
    <lineage>
        <taxon>Eukaryota</taxon>
        <taxon>Fungi</taxon>
        <taxon>Fungi incertae sedis</taxon>
        <taxon>Mucoromycota</taxon>
        <taxon>Mucoromycotina</taxon>
        <taxon>Mucoromycetes</taxon>
        <taxon>Mucorales</taxon>
        <taxon>Phycomycetaceae</taxon>
        <taxon>Phycomyces</taxon>
    </lineage>
</organism>
<reference evidence="2 3" key="1">
    <citation type="submission" date="2024-04" db="EMBL/GenBank/DDBJ databases">
        <title>Symmetric and asymmetric DNA N6-adenine methylation regulates different biological responses in Mucorales.</title>
        <authorList>
            <consortium name="Lawrence Berkeley National Laboratory"/>
            <person name="Lax C."/>
            <person name="Mondo S.J."/>
            <person name="Osorio-Concepcion M."/>
            <person name="Muszewska A."/>
            <person name="Corrochano-Luque M."/>
            <person name="Gutierrez G."/>
            <person name="Riley R."/>
            <person name="Lipzen A."/>
            <person name="Guo J."/>
            <person name="Hundley H."/>
            <person name="Amirebrahimi M."/>
            <person name="Ng V."/>
            <person name="Lorenzo-Gutierrez D."/>
            <person name="Binder U."/>
            <person name="Yang J."/>
            <person name="Song Y."/>
            <person name="Canovas D."/>
            <person name="Navarro E."/>
            <person name="Freitag M."/>
            <person name="Gabaldon T."/>
            <person name="Grigoriev I.V."/>
            <person name="Corrochano L.M."/>
            <person name="Nicolas F.E."/>
            <person name="Garre V."/>
        </authorList>
    </citation>
    <scope>NUCLEOTIDE SEQUENCE [LARGE SCALE GENOMIC DNA]</scope>
    <source>
        <strain evidence="2 3">L51</strain>
    </source>
</reference>
<comment type="caution">
    <text evidence="2">The sequence shown here is derived from an EMBL/GenBank/DDBJ whole genome shotgun (WGS) entry which is preliminary data.</text>
</comment>
<gene>
    <name evidence="2" type="ORF">J3Q64DRAFT_1436172</name>
</gene>
<proteinExistence type="predicted"/>